<dbReference type="Gene3D" id="3.40.50.1820">
    <property type="entry name" value="alpha/beta hydrolase"/>
    <property type="match status" value="1"/>
</dbReference>
<evidence type="ECO:0000313" key="3">
    <source>
        <dbReference type="EMBL" id="KAL2786738.1"/>
    </source>
</evidence>
<dbReference type="PANTHER" id="PTHR48070">
    <property type="entry name" value="ESTERASE OVCA2"/>
    <property type="match status" value="1"/>
</dbReference>
<keyword evidence="4" id="KW-1185">Reference proteome</keyword>
<protein>
    <submittedName>
        <fullName evidence="3">Serine hydrolase-domain-containing protein</fullName>
    </submittedName>
</protein>
<dbReference type="EMBL" id="JBFTWV010000111">
    <property type="protein sequence ID" value="KAL2786738.1"/>
    <property type="molecule type" value="Genomic_DNA"/>
</dbReference>
<evidence type="ECO:0000259" key="2">
    <source>
        <dbReference type="Pfam" id="PF03959"/>
    </source>
</evidence>
<keyword evidence="1 3" id="KW-0378">Hydrolase</keyword>
<dbReference type="InterPro" id="IPR050593">
    <property type="entry name" value="LovG"/>
</dbReference>
<dbReference type="InterPro" id="IPR005645">
    <property type="entry name" value="FSH-like_dom"/>
</dbReference>
<comment type="caution">
    <text evidence="3">The sequence shown here is derived from an EMBL/GenBank/DDBJ whole genome shotgun (WGS) entry which is preliminary data.</text>
</comment>
<proteinExistence type="predicted"/>
<sequence length="154" mass="17599">MRILCLPGYRTNPDIMKRQMSLLLQICDPSWEFYFLEAKVPCRPAPGIPKNAPGPFLCWTEDFGPTENRAALDLIHHTFQTQGPFDGVFGFSQGASMVAAYLLEQAALHPAQNLPVKFGILRRRRRYLRPTRLMLRLYTARYQPRTCSVSSPRG</sequence>
<reference evidence="3 4" key="1">
    <citation type="submission" date="2024-07" db="EMBL/GenBank/DDBJ databases">
        <title>Section-level genome sequencing and comparative genomics of Aspergillus sections Usti and Cavernicolus.</title>
        <authorList>
            <consortium name="Lawrence Berkeley National Laboratory"/>
            <person name="Nybo J.L."/>
            <person name="Vesth T.C."/>
            <person name="Theobald S."/>
            <person name="Frisvad J.C."/>
            <person name="Larsen T.O."/>
            <person name="Kjaerboelling I."/>
            <person name="Rothschild-Mancinelli K."/>
            <person name="Lyhne E.K."/>
            <person name="Kogle M.E."/>
            <person name="Barry K."/>
            <person name="Clum A."/>
            <person name="Na H."/>
            <person name="Ledsgaard L."/>
            <person name="Lin J."/>
            <person name="Lipzen A."/>
            <person name="Kuo A."/>
            <person name="Riley R."/>
            <person name="Mondo S."/>
            <person name="Labutti K."/>
            <person name="Haridas S."/>
            <person name="Pangalinan J."/>
            <person name="Salamov A.A."/>
            <person name="Simmons B.A."/>
            <person name="Magnuson J.K."/>
            <person name="Chen J."/>
            <person name="Drula E."/>
            <person name="Henrissat B."/>
            <person name="Wiebenga A."/>
            <person name="Lubbers R.J."/>
            <person name="Gomes A.C."/>
            <person name="Makela M.R."/>
            <person name="Stajich J."/>
            <person name="Grigoriev I.V."/>
            <person name="Mortensen U.H."/>
            <person name="De Vries R.P."/>
            <person name="Baker S.E."/>
            <person name="Andersen M.R."/>
        </authorList>
    </citation>
    <scope>NUCLEOTIDE SEQUENCE [LARGE SCALE GENOMIC DNA]</scope>
    <source>
        <strain evidence="3 4">CBS 209.92</strain>
    </source>
</reference>
<dbReference type="GO" id="GO:0016787">
    <property type="term" value="F:hydrolase activity"/>
    <property type="evidence" value="ECO:0007669"/>
    <property type="project" value="UniProtKB-KW"/>
</dbReference>
<gene>
    <name evidence="3" type="ORF">BJX66DRAFT_312265</name>
</gene>
<evidence type="ECO:0000313" key="4">
    <source>
        <dbReference type="Proteomes" id="UP001610563"/>
    </source>
</evidence>
<accession>A0ABR4FTZ8</accession>
<dbReference type="Pfam" id="PF03959">
    <property type="entry name" value="FSH1"/>
    <property type="match status" value="1"/>
</dbReference>
<name>A0ABR4FTZ8_9EURO</name>
<feature type="domain" description="Serine hydrolase" evidence="2">
    <location>
        <begin position="1"/>
        <end position="121"/>
    </location>
</feature>
<evidence type="ECO:0000256" key="1">
    <source>
        <dbReference type="ARBA" id="ARBA00022801"/>
    </source>
</evidence>
<dbReference type="PANTHER" id="PTHR48070:SF4">
    <property type="entry name" value="ESTERASE ALNB"/>
    <property type="match status" value="1"/>
</dbReference>
<dbReference type="Proteomes" id="UP001610563">
    <property type="component" value="Unassembled WGS sequence"/>
</dbReference>
<organism evidence="3 4">
    <name type="scientific">Aspergillus keveii</name>
    <dbReference type="NCBI Taxonomy" id="714993"/>
    <lineage>
        <taxon>Eukaryota</taxon>
        <taxon>Fungi</taxon>
        <taxon>Dikarya</taxon>
        <taxon>Ascomycota</taxon>
        <taxon>Pezizomycotina</taxon>
        <taxon>Eurotiomycetes</taxon>
        <taxon>Eurotiomycetidae</taxon>
        <taxon>Eurotiales</taxon>
        <taxon>Aspergillaceae</taxon>
        <taxon>Aspergillus</taxon>
        <taxon>Aspergillus subgen. Nidulantes</taxon>
    </lineage>
</organism>
<dbReference type="InterPro" id="IPR029058">
    <property type="entry name" value="AB_hydrolase_fold"/>
</dbReference>